<proteinExistence type="inferred from homology"/>
<dbReference type="Pfam" id="PF07722">
    <property type="entry name" value="Peptidase_C26"/>
    <property type="match status" value="1"/>
</dbReference>
<comment type="caution">
    <text evidence="10">The sequence shown here is derived from an EMBL/GenBank/DDBJ whole genome shotgun (WGS) entry which is preliminary data.</text>
</comment>
<keyword evidence="4" id="KW-0964">Secreted</keyword>
<dbReference type="AlphaFoldDB" id="A0AAV1K6Z5"/>
<dbReference type="GO" id="GO:0005576">
    <property type="term" value="C:extracellular region"/>
    <property type="evidence" value="ECO:0007669"/>
    <property type="project" value="UniProtKB-SubCell"/>
</dbReference>
<dbReference type="SUPFAM" id="SSF52317">
    <property type="entry name" value="Class I glutamine amidotransferase-like"/>
    <property type="match status" value="1"/>
</dbReference>
<reference evidence="10 11" key="1">
    <citation type="submission" date="2023-11" db="EMBL/GenBank/DDBJ databases">
        <authorList>
            <person name="Okamura Y."/>
        </authorList>
    </citation>
    <scope>NUCLEOTIDE SEQUENCE [LARGE SCALE GENOMIC DNA]</scope>
</reference>
<dbReference type="PROSITE" id="PS51275">
    <property type="entry name" value="PEPTIDASE_C26_GGH"/>
    <property type="match status" value="1"/>
</dbReference>
<dbReference type="GO" id="GO:0046900">
    <property type="term" value="P:tetrahydrofolylpolyglutamate metabolic process"/>
    <property type="evidence" value="ECO:0007669"/>
    <property type="project" value="TreeGrafter"/>
</dbReference>
<evidence type="ECO:0000256" key="7">
    <source>
        <dbReference type="PIRSR" id="PIRSR615527-1"/>
    </source>
</evidence>
<dbReference type="InterPro" id="IPR011697">
    <property type="entry name" value="Peptidase_C26"/>
</dbReference>
<feature type="chain" id="PRO_5043819068" description="folate gamma-glutamyl hydrolase" evidence="9">
    <location>
        <begin position="17"/>
        <end position="333"/>
    </location>
</feature>
<dbReference type="PANTHER" id="PTHR11315">
    <property type="entry name" value="PROTEASE FAMILY C26 GAMMA-GLUTAMYL HYDROLASE"/>
    <property type="match status" value="1"/>
</dbReference>
<dbReference type="EMBL" id="CAVLEF010000283">
    <property type="protein sequence ID" value="CAK1556228.1"/>
    <property type="molecule type" value="Genomic_DNA"/>
</dbReference>
<evidence type="ECO:0000256" key="9">
    <source>
        <dbReference type="SAM" id="SignalP"/>
    </source>
</evidence>
<keyword evidence="6 8" id="KW-0378">Hydrolase</keyword>
<dbReference type="GO" id="GO:0034722">
    <property type="term" value="F:gamma-glutamyl-peptidase activity"/>
    <property type="evidence" value="ECO:0007669"/>
    <property type="project" value="UniProtKB-UniRule"/>
</dbReference>
<comment type="subcellular location">
    <subcellularLocation>
        <location evidence="1">Secreted</location>
        <location evidence="1">Extracellular space</location>
    </subcellularLocation>
</comment>
<organism evidence="10 11">
    <name type="scientific">Leptosia nina</name>
    <dbReference type="NCBI Taxonomy" id="320188"/>
    <lineage>
        <taxon>Eukaryota</taxon>
        <taxon>Metazoa</taxon>
        <taxon>Ecdysozoa</taxon>
        <taxon>Arthropoda</taxon>
        <taxon>Hexapoda</taxon>
        <taxon>Insecta</taxon>
        <taxon>Pterygota</taxon>
        <taxon>Neoptera</taxon>
        <taxon>Endopterygota</taxon>
        <taxon>Lepidoptera</taxon>
        <taxon>Glossata</taxon>
        <taxon>Ditrysia</taxon>
        <taxon>Papilionoidea</taxon>
        <taxon>Pieridae</taxon>
        <taxon>Pierinae</taxon>
        <taxon>Leptosia</taxon>
    </lineage>
</organism>
<keyword evidence="11" id="KW-1185">Reference proteome</keyword>
<comment type="similarity">
    <text evidence="2">Belongs to the peptidase C26 family.</text>
</comment>
<dbReference type="EC" id="3.4.19.9" evidence="3 8"/>
<evidence type="ECO:0000256" key="4">
    <source>
        <dbReference type="ARBA" id="ARBA00022525"/>
    </source>
</evidence>
<protein>
    <recommendedName>
        <fullName evidence="3 8">folate gamma-glutamyl hydrolase</fullName>
        <ecNumber evidence="3 8">3.4.19.9</ecNumber>
    </recommendedName>
</protein>
<feature type="signal peptide" evidence="9">
    <location>
        <begin position="1"/>
        <end position="16"/>
    </location>
</feature>
<dbReference type="PROSITE" id="PS51273">
    <property type="entry name" value="GATASE_TYPE_1"/>
    <property type="match status" value="1"/>
</dbReference>
<keyword evidence="5 9" id="KW-0732">Signal</keyword>
<sequence>MKCLIFVSLFVFSCESAVITDGFRRQREINERPIIGVLSQEQSRYLHSKFPEENYTSYIATSYVDDIEKSGARVVPILIGKERSYYRELMQKVNGVLFPGGATFFNQSHGYADAAQHIYEIAQEFNEAGDYFPIFGTCLGFQLIIILASGRGPIENRETCYSFENLPLILSPDFRSSKMYKDITDEQVKTLVNEDVTVNSHQFCILDKNLEAYNLKRDWKATSYGYDKNNIRFIASYEHKRYPFYAVQFHPEKNAFEWKRSKRHPHSMRAIKANRHFMDFFVDECRKSTHSFQNEREENQYVIYNYPAVATGILGSAHQQCYFFEPRGTVSNQ</sequence>
<evidence type="ECO:0000256" key="8">
    <source>
        <dbReference type="PROSITE-ProRule" id="PRU00607"/>
    </source>
</evidence>
<feature type="active site" description="Proton donor" evidence="7">
    <location>
        <position position="250"/>
    </location>
</feature>
<dbReference type="FunFam" id="3.40.50.880:FF:000054">
    <property type="entry name" value="Folate gamma-glutamyl hydrolase"/>
    <property type="match status" value="1"/>
</dbReference>
<feature type="active site" evidence="8">
    <location>
        <position position="250"/>
    </location>
</feature>
<dbReference type="GO" id="GO:0005773">
    <property type="term" value="C:vacuole"/>
    <property type="evidence" value="ECO:0007669"/>
    <property type="project" value="TreeGrafter"/>
</dbReference>
<dbReference type="Proteomes" id="UP001497472">
    <property type="component" value="Unassembled WGS sequence"/>
</dbReference>
<feature type="active site" description="Nucleophile" evidence="7 8">
    <location>
        <position position="138"/>
    </location>
</feature>
<dbReference type="Gene3D" id="3.40.50.880">
    <property type="match status" value="1"/>
</dbReference>
<evidence type="ECO:0000256" key="6">
    <source>
        <dbReference type="ARBA" id="ARBA00022801"/>
    </source>
</evidence>
<accession>A0AAV1K6Z5</accession>
<evidence type="ECO:0000256" key="2">
    <source>
        <dbReference type="ARBA" id="ARBA00011083"/>
    </source>
</evidence>
<evidence type="ECO:0000256" key="3">
    <source>
        <dbReference type="ARBA" id="ARBA00012886"/>
    </source>
</evidence>
<name>A0AAV1K6Z5_9NEOP</name>
<gene>
    <name evidence="10" type="ORF">LNINA_LOCUS14992</name>
</gene>
<evidence type="ECO:0000313" key="11">
    <source>
        <dbReference type="Proteomes" id="UP001497472"/>
    </source>
</evidence>
<dbReference type="PANTHER" id="PTHR11315:SF0">
    <property type="entry name" value="FOLATE GAMMA-GLUTAMYL HYDROLASE"/>
    <property type="match status" value="1"/>
</dbReference>
<evidence type="ECO:0000256" key="1">
    <source>
        <dbReference type="ARBA" id="ARBA00004239"/>
    </source>
</evidence>
<evidence type="ECO:0000256" key="5">
    <source>
        <dbReference type="ARBA" id="ARBA00022729"/>
    </source>
</evidence>
<evidence type="ECO:0000313" key="10">
    <source>
        <dbReference type="EMBL" id="CAK1556228.1"/>
    </source>
</evidence>
<dbReference type="InterPro" id="IPR029062">
    <property type="entry name" value="Class_I_gatase-like"/>
</dbReference>
<dbReference type="InterPro" id="IPR015527">
    <property type="entry name" value="Pept_C26_g-glut_hydrolase"/>
</dbReference>
<comment type="catalytic activity">
    <reaction evidence="8">
        <text>(6S)-5,6,7,8-tetrahydrofolyl-(gamma-L-Glu)(n) + (n-1) H2O = (6S)-5,6,7,8-tetrahydrofolate + (n-1) L-glutamate</text>
        <dbReference type="Rhea" id="RHEA:56784"/>
        <dbReference type="Rhea" id="RHEA-COMP:14738"/>
        <dbReference type="ChEBI" id="CHEBI:15377"/>
        <dbReference type="ChEBI" id="CHEBI:29985"/>
        <dbReference type="ChEBI" id="CHEBI:57453"/>
        <dbReference type="ChEBI" id="CHEBI:141005"/>
        <dbReference type="EC" id="3.4.19.9"/>
    </reaction>
</comment>